<gene>
    <name evidence="2" type="ORF">KFL_001850215</name>
</gene>
<evidence type="ECO:0000313" key="3">
    <source>
        <dbReference type="Proteomes" id="UP000054558"/>
    </source>
</evidence>
<protein>
    <submittedName>
        <fullName evidence="2">Uncharacterized protein</fullName>
    </submittedName>
</protein>
<proteinExistence type="predicted"/>
<keyword evidence="1" id="KW-0812">Transmembrane</keyword>
<name>A0A1Y1I6K0_KLENI</name>
<sequence>MAMAATIERSLGFPNGVDRGHASSKGRAERLLIKKHFGVPKVSSGTPPTMEARARARSFEKENEKKDRLAEAISKGKKDVLTNFKRVVVTYTIGWISALATPAWFCANYFQEVVFPLNGSFFIVLLLASLSMVLELQATYRKLDQK</sequence>
<dbReference type="EMBL" id="DF237134">
    <property type="protein sequence ID" value="GAQ84347.1"/>
    <property type="molecule type" value="Genomic_DNA"/>
</dbReference>
<evidence type="ECO:0000313" key="2">
    <source>
        <dbReference type="EMBL" id="GAQ84347.1"/>
    </source>
</evidence>
<keyword evidence="3" id="KW-1185">Reference proteome</keyword>
<keyword evidence="1" id="KW-1133">Transmembrane helix</keyword>
<accession>A0A1Y1I6K0</accession>
<dbReference type="AlphaFoldDB" id="A0A1Y1I6K0"/>
<feature type="transmembrane region" description="Helical" evidence="1">
    <location>
        <begin position="87"/>
        <end position="105"/>
    </location>
</feature>
<evidence type="ECO:0000256" key="1">
    <source>
        <dbReference type="SAM" id="Phobius"/>
    </source>
</evidence>
<organism evidence="2 3">
    <name type="scientific">Klebsormidium nitens</name>
    <name type="common">Green alga</name>
    <name type="synonym">Ulothrix nitens</name>
    <dbReference type="NCBI Taxonomy" id="105231"/>
    <lineage>
        <taxon>Eukaryota</taxon>
        <taxon>Viridiplantae</taxon>
        <taxon>Streptophyta</taxon>
        <taxon>Klebsormidiophyceae</taxon>
        <taxon>Klebsormidiales</taxon>
        <taxon>Klebsormidiaceae</taxon>
        <taxon>Klebsormidium</taxon>
    </lineage>
</organism>
<reference evidence="2 3" key="1">
    <citation type="journal article" date="2014" name="Nat. Commun.">
        <title>Klebsormidium flaccidum genome reveals primary factors for plant terrestrial adaptation.</title>
        <authorList>
            <person name="Hori K."/>
            <person name="Maruyama F."/>
            <person name="Fujisawa T."/>
            <person name="Togashi T."/>
            <person name="Yamamoto N."/>
            <person name="Seo M."/>
            <person name="Sato S."/>
            <person name="Yamada T."/>
            <person name="Mori H."/>
            <person name="Tajima N."/>
            <person name="Moriyama T."/>
            <person name="Ikeuchi M."/>
            <person name="Watanabe M."/>
            <person name="Wada H."/>
            <person name="Kobayashi K."/>
            <person name="Saito M."/>
            <person name="Masuda T."/>
            <person name="Sasaki-Sekimoto Y."/>
            <person name="Mashiguchi K."/>
            <person name="Awai K."/>
            <person name="Shimojima M."/>
            <person name="Masuda S."/>
            <person name="Iwai M."/>
            <person name="Nobusawa T."/>
            <person name="Narise T."/>
            <person name="Kondo S."/>
            <person name="Saito H."/>
            <person name="Sato R."/>
            <person name="Murakawa M."/>
            <person name="Ihara Y."/>
            <person name="Oshima-Yamada Y."/>
            <person name="Ohtaka K."/>
            <person name="Satoh M."/>
            <person name="Sonobe K."/>
            <person name="Ishii M."/>
            <person name="Ohtani R."/>
            <person name="Kanamori-Sato M."/>
            <person name="Honoki R."/>
            <person name="Miyazaki D."/>
            <person name="Mochizuki H."/>
            <person name="Umetsu J."/>
            <person name="Higashi K."/>
            <person name="Shibata D."/>
            <person name="Kamiya Y."/>
            <person name="Sato N."/>
            <person name="Nakamura Y."/>
            <person name="Tabata S."/>
            <person name="Ida S."/>
            <person name="Kurokawa K."/>
            <person name="Ohta H."/>
        </authorList>
    </citation>
    <scope>NUCLEOTIDE SEQUENCE [LARGE SCALE GENOMIC DNA]</scope>
    <source>
        <strain evidence="2 3">NIES-2285</strain>
    </source>
</reference>
<keyword evidence="1" id="KW-0472">Membrane</keyword>
<feature type="transmembrane region" description="Helical" evidence="1">
    <location>
        <begin position="117"/>
        <end position="136"/>
    </location>
</feature>
<dbReference type="Proteomes" id="UP000054558">
    <property type="component" value="Unassembled WGS sequence"/>
</dbReference>